<name>A0A0H5SHZ9_HERHM</name>
<dbReference type="GO" id="GO:0006508">
    <property type="term" value="P:proteolysis"/>
    <property type="evidence" value="ECO:0007669"/>
    <property type="project" value="InterPro"/>
</dbReference>
<dbReference type="PROSITE" id="PS00143">
    <property type="entry name" value="INSULINASE"/>
    <property type="match status" value="1"/>
</dbReference>
<organism evidence="5 6">
    <name type="scientific">Herbinix hemicellulosilytica</name>
    <dbReference type="NCBI Taxonomy" id="1564487"/>
    <lineage>
        <taxon>Bacteria</taxon>
        <taxon>Bacillati</taxon>
        <taxon>Bacillota</taxon>
        <taxon>Clostridia</taxon>
        <taxon>Lachnospirales</taxon>
        <taxon>Lachnospiraceae</taxon>
        <taxon>Herbinix</taxon>
    </lineage>
</organism>
<dbReference type="PANTHER" id="PTHR11851">
    <property type="entry name" value="METALLOPROTEASE"/>
    <property type="match status" value="1"/>
</dbReference>
<dbReference type="OrthoDB" id="9811314at2"/>
<dbReference type="RefSeq" id="WP_103202548.1">
    <property type="nucleotide sequence ID" value="NZ_CVTD020000015.1"/>
</dbReference>
<accession>A0A0H5SHZ9</accession>
<feature type="domain" description="Peptidase M16 C-terminal" evidence="4">
    <location>
        <begin position="165"/>
        <end position="340"/>
    </location>
</feature>
<comment type="similarity">
    <text evidence="1 2">Belongs to the peptidase M16 family.</text>
</comment>
<evidence type="ECO:0000256" key="2">
    <source>
        <dbReference type="RuleBase" id="RU004447"/>
    </source>
</evidence>
<dbReference type="SUPFAM" id="SSF63411">
    <property type="entry name" value="LuxS/MPP-like metallohydrolase"/>
    <property type="match status" value="2"/>
</dbReference>
<evidence type="ECO:0000259" key="4">
    <source>
        <dbReference type="Pfam" id="PF05193"/>
    </source>
</evidence>
<dbReference type="InterPro" id="IPR011765">
    <property type="entry name" value="Pept_M16_N"/>
</dbReference>
<dbReference type="PANTHER" id="PTHR11851:SF49">
    <property type="entry name" value="MITOCHONDRIAL-PROCESSING PEPTIDASE SUBUNIT ALPHA"/>
    <property type="match status" value="1"/>
</dbReference>
<keyword evidence="6" id="KW-1185">Reference proteome</keyword>
<reference evidence="5 6" key="1">
    <citation type="submission" date="2015-06" db="EMBL/GenBank/DDBJ databases">
        <authorList>
            <person name="Wibberg Daniel"/>
        </authorList>
    </citation>
    <scope>NUCLEOTIDE SEQUENCE [LARGE SCALE GENOMIC DNA]</scope>
    <source>
        <strain evidence="5 6">T3/55T</strain>
    </source>
</reference>
<dbReference type="EMBL" id="CVTD020000015">
    <property type="protein sequence ID" value="CRZ34436.1"/>
    <property type="molecule type" value="Genomic_DNA"/>
</dbReference>
<dbReference type="AlphaFoldDB" id="A0A0H5SHZ9"/>
<dbReference type="Gene3D" id="3.30.830.10">
    <property type="entry name" value="Metalloenzyme, LuxS/M16 peptidase-like"/>
    <property type="match status" value="2"/>
</dbReference>
<proteinExistence type="inferred from homology"/>
<dbReference type="FunFam" id="3.30.830.10:FF:000008">
    <property type="entry name" value="Mitochondrial-processing peptidase subunit beta"/>
    <property type="match status" value="1"/>
</dbReference>
<dbReference type="Pfam" id="PF00675">
    <property type="entry name" value="Peptidase_M16"/>
    <property type="match status" value="1"/>
</dbReference>
<evidence type="ECO:0000256" key="1">
    <source>
        <dbReference type="ARBA" id="ARBA00007261"/>
    </source>
</evidence>
<protein>
    <recommendedName>
        <fullName evidence="7">Zn-dependent peptidase</fullName>
    </recommendedName>
</protein>
<dbReference type="GO" id="GO:0004222">
    <property type="term" value="F:metalloendopeptidase activity"/>
    <property type="evidence" value="ECO:0007669"/>
    <property type="project" value="InterPro"/>
</dbReference>
<dbReference type="InterPro" id="IPR011249">
    <property type="entry name" value="Metalloenz_LuxS/M16"/>
</dbReference>
<dbReference type="InterPro" id="IPR001431">
    <property type="entry name" value="Pept_M16_Zn_BS"/>
</dbReference>
<dbReference type="GO" id="GO:0046872">
    <property type="term" value="F:metal ion binding"/>
    <property type="evidence" value="ECO:0007669"/>
    <property type="project" value="InterPro"/>
</dbReference>
<evidence type="ECO:0008006" key="7">
    <source>
        <dbReference type="Google" id="ProtNLM"/>
    </source>
</evidence>
<evidence type="ECO:0000313" key="6">
    <source>
        <dbReference type="Proteomes" id="UP000236497"/>
    </source>
</evidence>
<gene>
    <name evidence="5" type="ORF">HHT355_1234</name>
</gene>
<dbReference type="Pfam" id="PF05193">
    <property type="entry name" value="Peptidase_M16_C"/>
    <property type="match status" value="1"/>
</dbReference>
<evidence type="ECO:0000259" key="3">
    <source>
        <dbReference type="Pfam" id="PF00675"/>
    </source>
</evidence>
<sequence length="409" mass="46116">MISIDKLSNGITVVTEIMPYLKSAAFGVWVRVGSANEDESNNGIAHVIEHMMFKGTKNRTAKQIADEMAKIGGNINAYTSKECTSYYATTLSEHLPMAIRIIGDMLNNSLIDEKALRKEKGVILEEIDMYEDSPEDLVHDLLQQRIWKDHPLGYIISGKKTTVRKISREQILDFLHTFYTGENIVISIAGNFDREEILALVEEEFGKIRPKGIKDYIPPEKPVYRKVVCKKRKDIEQLHINMAFDCISFLSEERFALSILNSILGGSVNSRLFQKVREEAGLTYAIYSYGSSYKTTGLLHIYAAMNPGQKDTVLNMIYDEIEDLRKNGITPDELAMTKEQIKTELILGSEGAKNRMNANGKSMLNRGRLVPLDETIEGINKVTIEDVQDFVIKYLDISNSSICLVGNIK</sequence>
<feature type="domain" description="Peptidase M16 N-terminal" evidence="3">
    <location>
        <begin position="13"/>
        <end position="157"/>
    </location>
</feature>
<dbReference type="Proteomes" id="UP000236497">
    <property type="component" value="Unassembled WGS sequence"/>
</dbReference>
<evidence type="ECO:0000313" key="5">
    <source>
        <dbReference type="EMBL" id="CRZ34436.1"/>
    </source>
</evidence>
<dbReference type="InterPro" id="IPR050361">
    <property type="entry name" value="MPP/UQCRC_Complex"/>
</dbReference>
<dbReference type="InterPro" id="IPR007863">
    <property type="entry name" value="Peptidase_M16_C"/>
</dbReference>